<dbReference type="EMBL" id="MU254507">
    <property type="protein sequence ID" value="KAG9240275.1"/>
    <property type="molecule type" value="Genomic_DNA"/>
</dbReference>
<dbReference type="AlphaFoldDB" id="A0A9P7YW16"/>
<dbReference type="Proteomes" id="UP000887226">
    <property type="component" value="Unassembled WGS sequence"/>
</dbReference>
<evidence type="ECO:0000259" key="3">
    <source>
        <dbReference type="PROSITE" id="PS51471"/>
    </source>
</evidence>
<feature type="binding site" evidence="1">
    <location>
        <position position="579"/>
    </location>
    <ligand>
        <name>2-oxoglutarate</name>
        <dbReference type="ChEBI" id="CHEBI:16810"/>
    </ligand>
</feature>
<dbReference type="PROSITE" id="PS51471">
    <property type="entry name" value="FE2OG_OXY"/>
    <property type="match status" value="1"/>
</dbReference>
<comment type="caution">
    <text evidence="4">The sequence shown here is derived from an EMBL/GenBank/DDBJ whole genome shotgun (WGS) entry which is preliminary data.</text>
</comment>
<feature type="region of interest" description="Disordered" evidence="2">
    <location>
        <begin position="18"/>
        <end position="79"/>
    </location>
</feature>
<gene>
    <name evidence="4" type="ORF">BJ878DRAFT_304018</name>
</gene>
<dbReference type="PANTHER" id="PTHR31573">
    <property type="entry name" value="ALPHA-KETOGLUTARATE-DEPENDENT DIOXYGENASE ALKB HOMOLOG 2"/>
    <property type="match status" value="1"/>
</dbReference>
<reference evidence="4" key="1">
    <citation type="journal article" date="2021" name="IMA Fungus">
        <title>Genomic characterization of three marine fungi, including Emericellopsis atlantica sp. nov. with signatures of a generalist lifestyle and marine biomass degradation.</title>
        <authorList>
            <person name="Hagestad O.C."/>
            <person name="Hou L."/>
            <person name="Andersen J.H."/>
            <person name="Hansen E.H."/>
            <person name="Altermark B."/>
            <person name="Li C."/>
            <person name="Kuhnert E."/>
            <person name="Cox R.J."/>
            <person name="Crous P.W."/>
            <person name="Spatafora J.W."/>
            <person name="Lail K."/>
            <person name="Amirebrahimi M."/>
            <person name="Lipzen A."/>
            <person name="Pangilinan J."/>
            <person name="Andreopoulos W."/>
            <person name="Hayes R.D."/>
            <person name="Ng V."/>
            <person name="Grigoriev I.V."/>
            <person name="Jackson S.A."/>
            <person name="Sutton T.D.S."/>
            <person name="Dobson A.D.W."/>
            <person name="Rama T."/>
        </authorList>
    </citation>
    <scope>NUCLEOTIDE SEQUENCE</scope>
    <source>
        <strain evidence="4">TRa3180A</strain>
    </source>
</reference>
<dbReference type="InterPro" id="IPR005123">
    <property type="entry name" value="Oxoglu/Fe-dep_dioxygenase_dom"/>
</dbReference>
<dbReference type="GO" id="GO:0035516">
    <property type="term" value="F:broad specificity oxidative DNA demethylase activity"/>
    <property type="evidence" value="ECO:0007669"/>
    <property type="project" value="TreeGrafter"/>
</dbReference>
<evidence type="ECO:0000313" key="4">
    <source>
        <dbReference type="EMBL" id="KAG9240275.1"/>
    </source>
</evidence>
<proteinExistence type="predicted"/>
<name>A0A9P7YW16_9HELO</name>
<dbReference type="GO" id="GO:0008198">
    <property type="term" value="F:ferrous iron binding"/>
    <property type="evidence" value="ECO:0007669"/>
    <property type="project" value="TreeGrafter"/>
</dbReference>
<dbReference type="GO" id="GO:0051747">
    <property type="term" value="F:cytosine C-5 DNA demethylase activity"/>
    <property type="evidence" value="ECO:0007669"/>
    <property type="project" value="TreeGrafter"/>
</dbReference>
<evidence type="ECO:0000313" key="5">
    <source>
        <dbReference type="Proteomes" id="UP000887226"/>
    </source>
</evidence>
<evidence type="ECO:0000256" key="2">
    <source>
        <dbReference type="SAM" id="MobiDB-lite"/>
    </source>
</evidence>
<organism evidence="4 5">
    <name type="scientific">Calycina marina</name>
    <dbReference type="NCBI Taxonomy" id="1763456"/>
    <lineage>
        <taxon>Eukaryota</taxon>
        <taxon>Fungi</taxon>
        <taxon>Dikarya</taxon>
        <taxon>Ascomycota</taxon>
        <taxon>Pezizomycotina</taxon>
        <taxon>Leotiomycetes</taxon>
        <taxon>Helotiales</taxon>
        <taxon>Pezizellaceae</taxon>
        <taxon>Calycina</taxon>
    </lineage>
</organism>
<sequence>MPPKAKCAKLAGEAKLTEAKKVSTPGEVHGKGLPTPTIKEPSAKKVATPKIPKIPEVPKAPRSLQAPDRSKAPTASTADKAVEKALLLRGPRPYGQPVMWADSRQGLCETCPQFRAFQGGIYCSGAPNHLVHGLLVDGGSGPRDIMTEEVLVTRAGGSRAVDANGQHQYNGNQTGDSRFVKGFQNAMTKMTLVLVIAGSNKQGATCQMPHRYSVLGWFVTTDVWCEIENGYTAWMVRLQKADLKNKSWFADAASGPTPLSATLEPVTVPIQICRVCLKSTCQIYEQGWACLDIGCEAHFKFFVSADDGPEEQLHVDAQSLRFTQAFLNYRVQYNTPDGSELPPIAPPLPTDEDKLGIHGFEQRCKEGIVCPECGCCSRRIYWDRWECDNVRREKDENNQLMMTKNCHYVHRVKQYPMSVADAQRLSSKPPKALCQPLVGVREFYNHAGYHVTIYDLPGDSGEMVGSVSIFKSDAFINARSGGANDIFGNIQLVDLGLKRNPCKKDSKGAYEVVTAHWSANFGADYKFHVKQESIGFQHAPPVIVDATKMLVGAGKAAVGADSSATAGFTGFNECLAVGYFANAHMGYHDDGEAQLGPTVASLSLGGLATMQWRPKKKSGGCGLKKGKLAYTDMLSVRIQHGDIMVMHGAGIQKCYEHKVDPHGSLRFALTSRYICPEALSDDERAAAIVDGALPSEDAAIDA</sequence>
<dbReference type="InterPro" id="IPR037151">
    <property type="entry name" value="AlkB-like_sf"/>
</dbReference>
<feature type="binding site" evidence="1">
    <location>
        <position position="588"/>
    </location>
    <ligand>
        <name>2-oxoglutarate</name>
        <dbReference type="ChEBI" id="CHEBI:16810"/>
    </ligand>
</feature>
<keyword evidence="5" id="KW-1185">Reference proteome</keyword>
<dbReference type="OrthoDB" id="2163491at2759"/>
<dbReference type="InterPro" id="IPR027450">
    <property type="entry name" value="AlkB-like"/>
</dbReference>
<evidence type="ECO:0000256" key="1">
    <source>
        <dbReference type="PIRSR" id="PIRSR632852-1"/>
    </source>
</evidence>
<dbReference type="Pfam" id="PF13532">
    <property type="entry name" value="2OG-FeII_Oxy_2"/>
    <property type="match status" value="1"/>
</dbReference>
<feature type="domain" description="Fe2OG dioxygenase" evidence="3">
    <location>
        <begin position="570"/>
        <end position="675"/>
    </location>
</feature>
<dbReference type="PANTHER" id="PTHR31573:SF4">
    <property type="entry name" value="FE2OG DIOXYGENASE DOMAIN-CONTAINING PROTEIN"/>
    <property type="match status" value="1"/>
</dbReference>
<dbReference type="SUPFAM" id="SSF51197">
    <property type="entry name" value="Clavaminate synthase-like"/>
    <property type="match status" value="1"/>
</dbReference>
<dbReference type="Gene3D" id="2.60.120.590">
    <property type="entry name" value="Alpha-ketoglutarate-dependent dioxygenase AlkB-like"/>
    <property type="match status" value="1"/>
</dbReference>
<dbReference type="InterPro" id="IPR032852">
    <property type="entry name" value="ALKBH2"/>
</dbReference>
<dbReference type="GO" id="GO:0006307">
    <property type="term" value="P:DNA alkylation repair"/>
    <property type="evidence" value="ECO:0007669"/>
    <property type="project" value="TreeGrafter"/>
</dbReference>
<accession>A0A9P7YW16</accession>
<protein>
    <recommendedName>
        <fullName evidence="3">Fe2OG dioxygenase domain-containing protein</fullName>
    </recommendedName>
</protein>